<dbReference type="RefSeq" id="WP_201695498.1">
    <property type="nucleotide sequence ID" value="NZ_CAJHCQ010000003.1"/>
</dbReference>
<sequence>MRELTTVVAVLDAANNATGRALEGMQRANAVFLALERIAAAGGDNVAAGLAREGTTMLDDYIDTASGDVEEFFGAWKRATGAAVPATK</sequence>
<evidence type="ECO:0000313" key="2">
    <source>
        <dbReference type="Proteomes" id="UP000656319"/>
    </source>
</evidence>
<proteinExistence type="predicted"/>
<accession>A0ABN7HKN3</accession>
<gene>
    <name evidence="1" type="ORF">LMG27952_01746</name>
</gene>
<dbReference type="EMBL" id="CAJHCQ010000003">
    <property type="protein sequence ID" value="CAD6524635.1"/>
    <property type="molecule type" value="Genomic_DNA"/>
</dbReference>
<reference evidence="1 2" key="1">
    <citation type="submission" date="2020-10" db="EMBL/GenBank/DDBJ databases">
        <authorList>
            <person name="Peeters C."/>
        </authorList>
    </citation>
    <scope>NUCLEOTIDE SEQUENCE [LARGE SCALE GENOMIC DNA]</scope>
    <source>
        <strain evidence="1 2">LMG 27952</strain>
    </source>
</reference>
<keyword evidence="2" id="KW-1185">Reference proteome</keyword>
<protein>
    <submittedName>
        <fullName evidence="1">Uncharacterized protein</fullName>
    </submittedName>
</protein>
<name>A0ABN7HKN3_9BURK</name>
<dbReference type="Proteomes" id="UP000656319">
    <property type="component" value="Unassembled WGS sequence"/>
</dbReference>
<organism evidence="1 2">
    <name type="scientific">Paraburkholderia hiiakae</name>
    <dbReference type="NCBI Taxonomy" id="1081782"/>
    <lineage>
        <taxon>Bacteria</taxon>
        <taxon>Pseudomonadati</taxon>
        <taxon>Pseudomonadota</taxon>
        <taxon>Betaproteobacteria</taxon>
        <taxon>Burkholderiales</taxon>
        <taxon>Burkholderiaceae</taxon>
        <taxon>Paraburkholderia</taxon>
    </lineage>
</organism>
<evidence type="ECO:0000313" key="1">
    <source>
        <dbReference type="EMBL" id="CAD6524635.1"/>
    </source>
</evidence>
<comment type="caution">
    <text evidence="1">The sequence shown here is derived from an EMBL/GenBank/DDBJ whole genome shotgun (WGS) entry which is preliminary data.</text>
</comment>